<keyword evidence="4" id="KW-1185">Reference proteome</keyword>
<sequence length="98" mass="11100">MLYRWCQRLFKLVVLCCSTLASFLHSRGNCNPQVGVKNSRTNRRLSFWLKVASWLDEISLIMNSADASKALCFVSSKGVVTTAGDKVWFLPSVDNQKR</sequence>
<gene>
    <name evidence="2" type="ORF">PHYPA_017663</name>
</gene>
<accession>A0A2K1JMQ9</accession>
<dbReference type="EMBL" id="ABEU02000013">
    <property type="protein sequence ID" value="PNR42832.1"/>
    <property type="molecule type" value="Genomic_DNA"/>
</dbReference>
<proteinExistence type="predicted"/>
<feature type="signal peptide" evidence="1">
    <location>
        <begin position="1"/>
        <end position="21"/>
    </location>
</feature>
<dbReference type="AlphaFoldDB" id="A0A2K1JMQ9"/>
<feature type="chain" id="PRO_5036042898" description="Secreted protein" evidence="1">
    <location>
        <begin position="22"/>
        <end position="98"/>
    </location>
</feature>
<dbReference type="Gramene" id="Pp3c13_21311V3.1">
    <property type="protein sequence ID" value="Pp3c13_21311V3.1"/>
    <property type="gene ID" value="Pp3c13_21311"/>
</dbReference>
<reference evidence="2 4" key="1">
    <citation type="journal article" date="2008" name="Science">
        <title>The Physcomitrella genome reveals evolutionary insights into the conquest of land by plants.</title>
        <authorList>
            <person name="Rensing S."/>
            <person name="Lang D."/>
            <person name="Zimmer A."/>
            <person name="Terry A."/>
            <person name="Salamov A."/>
            <person name="Shapiro H."/>
            <person name="Nishiyama T."/>
            <person name="Perroud P.-F."/>
            <person name="Lindquist E."/>
            <person name="Kamisugi Y."/>
            <person name="Tanahashi T."/>
            <person name="Sakakibara K."/>
            <person name="Fujita T."/>
            <person name="Oishi K."/>
            <person name="Shin-I T."/>
            <person name="Kuroki Y."/>
            <person name="Toyoda A."/>
            <person name="Suzuki Y."/>
            <person name="Hashimoto A."/>
            <person name="Yamaguchi K."/>
            <person name="Sugano A."/>
            <person name="Kohara Y."/>
            <person name="Fujiyama A."/>
            <person name="Anterola A."/>
            <person name="Aoki S."/>
            <person name="Ashton N."/>
            <person name="Barbazuk W.B."/>
            <person name="Barker E."/>
            <person name="Bennetzen J."/>
            <person name="Bezanilla M."/>
            <person name="Blankenship R."/>
            <person name="Cho S.H."/>
            <person name="Dutcher S."/>
            <person name="Estelle M."/>
            <person name="Fawcett J.A."/>
            <person name="Gundlach H."/>
            <person name="Hanada K."/>
            <person name="Heyl A."/>
            <person name="Hicks K.A."/>
            <person name="Hugh J."/>
            <person name="Lohr M."/>
            <person name="Mayer K."/>
            <person name="Melkozernov A."/>
            <person name="Murata T."/>
            <person name="Nelson D."/>
            <person name="Pils B."/>
            <person name="Prigge M."/>
            <person name="Reiss B."/>
            <person name="Renner T."/>
            <person name="Rombauts S."/>
            <person name="Rushton P."/>
            <person name="Sanderfoot A."/>
            <person name="Schween G."/>
            <person name="Shiu S.-H."/>
            <person name="Stueber K."/>
            <person name="Theodoulou F.L."/>
            <person name="Tu H."/>
            <person name="Van de Peer Y."/>
            <person name="Verrier P.J."/>
            <person name="Waters E."/>
            <person name="Wood A."/>
            <person name="Yang L."/>
            <person name="Cove D."/>
            <person name="Cuming A."/>
            <person name="Hasebe M."/>
            <person name="Lucas S."/>
            <person name="Mishler D.B."/>
            <person name="Reski R."/>
            <person name="Grigoriev I."/>
            <person name="Quatrano R.S."/>
            <person name="Boore J.L."/>
        </authorList>
    </citation>
    <scope>NUCLEOTIDE SEQUENCE [LARGE SCALE GENOMIC DNA]</scope>
    <source>
        <strain evidence="3 4">cv. Gransden 2004</strain>
    </source>
</reference>
<evidence type="ECO:0000313" key="2">
    <source>
        <dbReference type="EMBL" id="PNR42832.1"/>
    </source>
</evidence>
<reference evidence="2 4" key="2">
    <citation type="journal article" date="2018" name="Plant J.">
        <title>The Physcomitrella patens chromosome-scale assembly reveals moss genome structure and evolution.</title>
        <authorList>
            <person name="Lang D."/>
            <person name="Ullrich K.K."/>
            <person name="Murat F."/>
            <person name="Fuchs J."/>
            <person name="Jenkins J."/>
            <person name="Haas F.B."/>
            <person name="Piednoel M."/>
            <person name="Gundlach H."/>
            <person name="Van Bel M."/>
            <person name="Meyberg R."/>
            <person name="Vives C."/>
            <person name="Morata J."/>
            <person name="Symeonidi A."/>
            <person name="Hiss M."/>
            <person name="Muchero W."/>
            <person name="Kamisugi Y."/>
            <person name="Saleh O."/>
            <person name="Blanc G."/>
            <person name="Decker E.L."/>
            <person name="van Gessel N."/>
            <person name="Grimwood J."/>
            <person name="Hayes R.D."/>
            <person name="Graham S.W."/>
            <person name="Gunter L.E."/>
            <person name="McDaniel S.F."/>
            <person name="Hoernstein S.N.W."/>
            <person name="Larsson A."/>
            <person name="Li F.W."/>
            <person name="Perroud P.F."/>
            <person name="Phillips J."/>
            <person name="Ranjan P."/>
            <person name="Rokshar D.S."/>
            <person name="Rothfels C.J."/>
            <person name="Schneider L."/>
            <person name="Shu S."/>
            <person name="Stevenson D.W."/>
            <person name="Thummler F."/>
            <person name="Tillich M."/>
            <person name="Villarreal Aguilar J.C."/>
            <person name="Widiez T."/>
            <person name="Wong G.K."/>
            <person name="Wymore A."/>
            <person name="Zhang Y."/>
            <person name="Zimmer A.D."/>
            <person name="Quatrano R.S."/>
            <person name="Mayer K.F.X."/>
            <person name="Goodstein D."/>
            <person name="Casacuberta J.M."/>
            <person name="Vandepoele K."/>
            <person name="Reski R."/>
            <person name="Cuming A.C."/>
            <person name="Tuskan G.A."/>
            <person name="Maumus F."/>
            <person name="Salse J."/>
            <person name="Schmutz J."/>
            <person name="Rensing S.A."/>
        </authorList>
    </citation>
    <scope>NUCLEOTIDE SEQUENCE [LARGE SCALE GENOMIC DNA]</scope>
    <source>
        <strain evidence="3 4">cv. Gransden 2004</strain>
    </source>
</reference>
<evidence type="ECO:0000256" key="1">
    <source>
        <dbReference type="SAM" id="SignalP"/>
    </source>
</evidence>
<protein>
    <recommendedName>
        <fullName evidence="5">Secreted protein</fullName>
    </recommendedName>
</protein>
<organism evidence="2">
    <name type="scientific">Physcomitrium patens</name>
    <name type="common">Spreading-leaved earth moss</name>
    <name type="synonym">Physcomitrella patens</name>
    <dbReference type="NCBI Taxonomy" id="3218"/>
    <lineage>
        <taxon>Eukaryota</taxon>
        <taxon>Viridiplantae</taxon>
        <taxon>Streptophyta</taxon>
        <taxon>Embryophyta</taxon>
        <taxon>Bryophyta</taxon>
        <taxon>Bryophytina</taxon>
        <taxon>Bryopsida</taxon>
        <taxon>Funariidae</taxon>
        <taxon>Funariales</taxon>
        <taxon>Funariaceae</taxon>
        <taxon>Physcomitrium</taxon>
    </lineage>
</organism>
<evidence type="ECO:0008006" key="5">
    <source>
        <dbReference type="Google" id="ProtNLM"/>
    </source>
</evidence>
<reference evidence="3" key="3">
    <citation type="submission" date="2020-12" db="UniProtKB">
        <authorList>
            <consortium name="EnsemblPlants"/>
        </authorList>
    </citation>
    <scope>IDENTIFICATION</scope>
</reference>
<dbReference type="EnsemblPlants" id="Pp3c13_21311V3.1">
    <property type="protein sequence ID" value="Pp3c13_21311V3.1"/>
    <property type="gene ID" value="Pp3c13_21311"/>
</dbReference>
<keyword evidence="1" id="KW-0732">Signal</keyword>
<evidence type="ECO:0000313" key="4">
    <source>
        <dbReference type="Proteomes" id="UP000006727"/>
    </source>
</evidence>
<evidence type="ECO:0000313" key="3">
    <source>
        <dbReference type="EnsemblPlants" id="Pp3c13_21311V3.1"/>
    </source>
</evidence>
<dbReference type="Proteomes" id="UP000006727">
    <property type="component" value="Chromosome 13"/>
</dbReference>
<name>A0A2K1JMQ9_PHYPA</name>
<dbReference type="InParanoid" id="A0A2K1JMQ9"/>